<protein>
    <recommendedName>
        <fullName evidence="4">Integrase</fullName>
    </recommendedName>
</protein>
<evidence type="ECO:0000313" key="3">
    <source>
        <dbReference type="Proteomes" id="UP001050691"/>
    </source>
</evidence>
<dbReference type="AlphaFoldDB" id="A0AAV5AKB0"/>
<gene>
    <name evidence="2" type="ORF">Clacol_007819</name>
</gene>
<dbReference type="GO" id="GO:0006310">
    <property type="term" value="P:DNA recombination"/>
    <property type="evidence" value="ECO:0007669"/>
    <property type="project" value="UniProtKB-KW"/>
</dbReference>
<sequence>MREQEIASYTPWLACILFIQLDIMDKKFRGLEVTIPPPSPGLLRLPHWKVSLEHRKNWQNKLNKEQELHRHLYDIYPQPELPAADVDKHMRIWLNFLTLMYGRPLSSEDYIFSPISSNGLIQAKSPMSHDTIQKWINSFTTAAGINLMEANLTTHCFRRGGAQFRFMYAPVGKRWTLATIRWWGGWAEGEHRDTLIRYLLDELYYYEENHGDALKPIVREAHVSFMGEHKDMKPITMDELMTVTSSLQHNITHAVISNILSAMHTKRSTPPFYFSTDYYQGPQRTADHNPSIPGRTISLTPSPINSIPTSSMKAPLPPGVYVPNIGKEIKKSDRWKIVIQQWEIGDPSVANGLPLRDWPDEWTKNPAIAVKYRDRMLVASEFIENCGRNESVFLAQWPAATQGIKQLHAQMLAVRKAAGLAKSRCSRKSQTTDGDSKTEL</sequence>
<dbReference type="InterPro" id="IPR013762">
    <property type="entry name" value="Integrase-like_cat_sf"/>
</dbReference>
<keyword evidence="3" id="KW-1185">Reference proteome</keyword>
<dbReference type="GO" id="GO:0015074">
    <property type="term" value="P:DNA integration"/>
    <property type="evidence" value="ECO:0007669"/>
    <property type="project" value="InterPro"/>
</dbReference>
<dbReference type="GO" id="GO:0003677">
    <property type="term" value="F:DNA binding"/>
    <property type="evidence" value="ECO:0007669"/>
    <property type="project" value="InterPro"/>
</dbReference>
<comment type="caution">
    <text evidence="2">The sequence shown here is derived from an EMBL/GenBank/DDBJ whole genome shotgun (WGS) entry which is preliminary data.</text>
</comment>
<dbReference type="EMBL" id="BPWL01000008">
    <property type="protein sequence ID" value="GJJ13564.1"/>
    <property type="molecule type" value="Genomic_DNA"/>
</dbReference>
<dbReference type="SUPFAM" id="SSF56349">
    <property type="entry name" value="DNA breaking-rejoining enzymes"/>
    <property type="match status" value="1"/>
</dbReference>
<keyword evidence="1" id="KW-0233">DNA recombination</keyword>
<evidence type="ECO:0008006" key="4">
    <source>
        <dbReference type="Google" id="ProtNLM"/>
    </source>
</evidence>
<proteinExistence type="predicted"/>
<name>A0AAV5AKB0_9AGAM</name>
<dbReference type="Proteomes" id="UP001050691">
    <property type="component" value="Unassembled WGS sequence"/>
</dbReference>
<reference evidence="2" key="1">
    <citation type="submission" date="2021-10" db="EMBL/GenBank/DDBJ databases">
        <title>De novo Genome Assembly of Clathrus columnatus (Basidiomycota, Fungi) Using Illumina and Nanopore Sequence Data.</title>
        <authorList>
            <person name="Ogiso-Tanaka E."/>
            <person name="Itagaki H."/>
            <person name="Hosoya T."/>
            <person name="Hosaka K."/>
        </authorList>
    </citation>
    <scope>NUCLEOTIDE SEQUENCE</scope>
    <source>
        <strain evidence="2">MO-923</strain>
    </source>
</reference>
<accession>A0AAV5AKB0</accession>
<organism evidence="2 3">
    <name type="scientific">Clathrus columnatus</name>
    <dbReference type="NCBI Taxonomy" id="1419009"/>
    <lineage>
        <taxon>Eukaryota</taxon>
        <taxon>Fungi</taxon>
        <taxon>Dikarya</taxon>
        <taxon>Basidiomycota</taxon>
        <taxon>Agaricomycotina</taxon>
        <taxon>Agaricomycetes</taxon>
        <taxon>Phallomycetidae</taxon>
        <taxon>Phallales</taxon>
        <taxon>Clathraceae</taxon>
        <taxon>Clathrus</taxon>
    </lineage>
</organism>
<dbReference type="Gene3D" id="1.10.443.10">
    <property type="entry name" value="Intergrase catalytic core"/>
    <property type="match status" value="1"/>
</dbReference>
<evidence type="ECO:0000256" key="1">
    <source>
        <dbReference type="ARBA" id="ARBA00023172"/>
    </source>
</evidence>
<dbReference type="InterPro" id="IPR011010">
    <property type="entry name" value="DNA_brk_join_enz"/>
</dbReference>
<evidence type="ECO:0000313" key="2">
    <source>
        <dbReference type="EMBL" id="GJJ13564.1"/>
    </source>
</evidence>